<gene>
    <name evidence="1" type="ORF">N177_3959</name>
</gene>
<protein>
    <submittedName>
        <fullName evidence="1">Uncharacterized protein</fullName>
    </submittedName>
</protein>
<keyword evidence="2" id="KW-1185">Reference proteome</keyword>
<comment type="caution">
    <text evidence="1">The sequence shown here is derived from an EMBL/GenBank/DDBJ whole genome shotgun (WGS) entry which is preliminary data.</text>
</comment>
<proteinExistence type="predicted"/>
<dbReference type="Proteomes" id="UP000017819">
    <property type="component" value="Unassembled WGS sequence"/>
</dbReference>
<dbReference type="AlphaFoldDB" id="V4QSS1"/>
<organism evidence="1 2">
    <name type="scientific">Lutibaculum baratangense AMV1</name>
    <dbReference type="NCBI Taxonomy" id="631454"/>
    <lineage>
        <taxon>Bacteria</taxon>
        <taxon>Pseudomonadati</taxon>
        <taxon>Pseudomonadota</taxon>
        <taxon>Alphaproteobacteria</taxon>
        <taxon>Hyphomicrobiales</taxon>
        <taxon>Tepidamorphaceae</taxon>
        <taxon>Lutibaculum</taxon>
    </lineage>
</organism>
<dbReference type="STRING" id="631454.N177_3959"/>
<dbReference type="EMBL" id="AWXZ01000040">
    <property type="protein sequence ID" value="ESR22822.1"/>
    <property type="molecule type" value="Genomic_DNA"/>
</dbReference>
<sequence length="37" mass="3932">MSLFGLTPAKHGSRAPQAAGQITSRLILIDSFERCGT</sequence>
<evidence type="ECO:0000313" key="1">
    <source>
        <dbReference type="EMBL" id="ESR22822.1"/>
    </source>
</evidence>
<evidence type="ECO:0000313" key="2">
    <source>
        <dbReference type="Proteomes" id="UP000017819"/>
    </source>
</evidence>
<reference evidence="1 2" key="1">
    <citation type="journal article" date="2014" name="Genome Announc.">
        <title>Draft Genome Sequence of Lutibaculum baratangense Strain AMV1T, Isolated from a Mud Volcano in Andamans, India.</title>
        <authorList>
            <person name="Singh A."/>
            <person name="Sreenivas A."/>
            <person name="Sathyanarayana Reddy G."/>
            <person name="Pinnaka A.K."/>
            <person name="Shivaji S."/>
        </authorList>
    </citation>
    <scope>NUCLEOTIDE SEQUENCE [LARGE SCALE GENOMIC DNA]</scope>
    <source>
        <strain evidence="1 2">AMV1</strain>
    </source>
</reference>
<name>V4QSS1_9HYPH</name>
<accession>V4QSS1</accession>